<comment type="similarity">
    <text evidence="10 12">Belongs to the EPSP synthase family. MurA subfamily.</text>
</comment>
<keyword evidence="4 12" id="KW-0132">Cell division</keyword>
<evidence type="ECO:0000256" key="7">
    <source>
        <dbReference type="ARBA" id="ARBA00022984"/>
    </source>
</evidence>
<dbReference type="NCBIfam" id="TIGR01072">
    <property type="entry name" value="murA"/>
    <property type="match status" value="1"/>
</dbReference>
<dbReference type="InterPro" id="IPR001986">
    <property type="entry name" value="Enolpyruvate_Tfrase_dom"/>
</dbReference>
<evidence type="ECO:0000256" key="4">
    <source>
        <dbReference type="ARBA" id="ARBA00022618"/>
    </source>
</evidence>
<evidence type="ECO:0000313" key="15">
    <source>
        <dbReference type="Proteomes" id="UP000321934"/>
    </source>
</evidence>
<feature type="binding site" evidence="12">
    <location>
        <begin position="22"/>
        <end position="23"/>
    </location>
    <ligand>
        <name>phosphoenolpyruvate</name>
        <dbReference type="ChEBI" id="CHEBI:58702"/>
    </ligand>
</feature>
<comment type="pathway">
    <text evidence="2 12">Cell wall biogenesis; peptidoglycan biosynthesis.</text>
</comment>
<dbReference type="NCBIfam" id="NF006873">
    <property type="entry name" value="PRK09369.1"/>
    <property type="match status" value="1"/>
</dbReference>
<name>A0A5B8XEF3_9RICK</name>
<feature type="modified residue" description="2-(S-cysteinyl)pyruvic acid O-phosphothioketal" evidence="12">
    <location>
        <position position="122"/>
    </location>
</feature>
<dbReference type="GO" id="GO:0019277">
    <property type="term" value="P:UDP-N-acetylgalactosamine biosynthetic process"/>
    <property type="evidence" value="ECO:0007669"/>
    <property type="project" value="InterPro"/>
</dbReference>
<dbReference type="SUPFAM" id="SSF55205">
    <property type="entry name" value="EPT/RTPC-like"/>
    <property type="match status" value="1"/>
</dbReference>
<keyword evidence="9 12" id="KW-0961">Cell wall biogenesis/degradation</keyword>
<dbReference type="GO" id="GO:0008360">
    <property type="term" value="P:regulation of cell shape"/>
    <property type="evidence" value="ECO:0007669"/>
    <property type="project" value="UniProtKB-KW"/>
</dbReference>
<dbReference type="OrthoDB" id="9803760at2"/>
<dbReference type="InterPro" id="IPR036968">
    <property type="entry name" value="Enolpyruvate_Tfrase_sf"/>
</dbReference>
<evidence type="ECO:0000259" key="13">
    <source>
        <dbReference type="Pfam" id="PF00275"/>
    </source>
</evidence>
<evidence type="ECO:0000256" key="10">
    <source>
        <dbReference type="ARBA" id="ARBA00038367"/>
    </source>
</evidence>
<comment type="function">
    <text evidence="12">Cell wall formation. Adds enolpyruvyl to UDP-N-acetylglucosamine.</text>
</comment>
<reference evidence="14 15" key="1">
    <citation type="journal article" date="2019" name="ISME J.">
        <title>Deianiraea, an extracellular bacterium associated with the ciliate Paramecium, suggests an alternative scenario for the evolution of Rickettsiales.</title>
        <authorList>
            <person name="Castelli M."/>
            <person name="Sabaneyeva E."/>
            <person name="Lanzoni O."/>
            <person name="Lebedeva N."/>
            <person name="Floriano A.M."/>
            <person name="Gaiarsa S."/>
            <person name="Benken K."/>
            <person name="Modeo L."/>
            <person name="Bandi C."/>
            <person name="Potekhin A."/>
            <person name="Sassera D."/>
            <person name="Petroni G."/>
        </authorList>
    </citation>
    <scope>NUCLEOTIDE SEQUENCE [LARGE SCALE GENOMIC DNA]</scope>
    <source>
        <strain evidence="14">CyL4-1</strain>
    </source>
</reference>
<keyword evidence="7 12" id="KW-0573">Peptidoglycan synthesis</keyword>
<sequence>MFKYVIEGGNQLSGNVRIFGSKNTSLTVLPAAILTDEVLEFTNLPHVQDVVSMLAMFADVGATISLKNSTEDASLALSLSFKGDIKNIAAYEFVSKMRASILLLGPMLSRFGYTEISLPGGCTIGSRPVDLHIMAMEKFGAEITLENGYIKARAPKGGLVGGRIEFPKITVGGTENALMAAVLAKGETIIENAAIEPEILYLCDILIKMGAKIDGVGTHTLKITGVAKLHGAKYCVPSDRIQTFTYSIISAATGFNVDIVGASMGDFLGTIKPLSDMGIEVFEKDGVIKTVKKGEKLTPVNVKTDVIPGFPTDCQAQLMALCAVTEGKSIISEDIFENRMMHVPELNRMGADIKIDGNTAYVNGVKSLFGTKVMATDLRASACLVIAGLVAKGTTEISRVYHIDRGYDFLPAKLEACGAKIRKITE</sequence>
<evidence type="ECO:0000256" key="1">
    <source>
        <dbReference type="ARBA" id="ARBA00004496"/>
    </source>
</evidence>
<evidence type="ECO:0000256" key="5">
    <source>
        <dbReference type="ARBA" id="ARBA00022679"/>
    </source>
</evidence>
<comment type="subcellular location">
    <subcellularLocation>
        <location evidence="1 12">Cytoplasm</location>
    </subcellularLocation>
</comment>
<dbReference type="GO" id="GO:0071555">
    <property type="term" value="P:cell wall organization"/>
    <property type="evidence" value="ECO:0007669"/>
    <property type="project" value="UniProtKB-KW"/>
</dbReference>
<comment type="caution">
    <text evidence="12">Lacks conserved residue(s) required for the propagation of feature annotation.</text>
</comment>
<accession>A0A5B8XEF3</accession>
<dbReference type="Pfam" id="PF00275">
    <property type="entry name" value="EPSP_synthase"/>
    <property type="match status" value="1"/>
</dbReference>
<feature type="binding site" evidence="12">
    <location>
        <begin position="127"/>
        <end position="131"/>
    </location>
    <ligand>
        <name>UDP-N-acetyl-alpha-D-glucosamine</name>
        <dbReference type="ChEBI" id="CHEBI:57705"/>
    </ligand>
</feature>
<dbReference type="InterPro" id="IPR050068">
    <property type="entry name" value="MurA_subfamily"/>
</dbReference>
<dbReference type="Proteomes" id="UP000321934">
    <property type="component" value="Chromosome"/>
</dbReference>
<dbReference type="InterPro" id="IPR013792">
    <property type="entry name" value="RNA3'P_cycl/enolpyr_Trfase_a/b"/>
</dbReference>
<protein>
    <recommendedName>
        <fullName evidence="12">UDP-N-acetylglucosamine 1-carboxyvinyltransferase</fullName>
        <ecNumber evidence="12">2.5.1.7</ecNumber>
    </recommendedName>
    <alternativeName>
        <fullName evidence="12">Enoylpyruvate transferase</fullName>
    </alternativeName>
    <alternativeName>
        <fullName evidence="12">UDP-N-acetylglucosamine enolpyruvyl transferase</fullName>
        <shortName evidence="12">EPT</shortName>
    </alternativeName>
</protein>
<dbReference type="InterPro" id="IPR005750">
    <property type="entry name" value="UDP_GlcNAc_COvinyl_MurA"/>
</dbReference>
<evidence type="ECO:0000256" key="12">
    <source>
        <dbReference type="HAMAP-Rule" id="MF_00111"/>
    </source>
</evidence>
<evidence type="ECO:0000256" key="11">
    <source>
        <dbReference type="ARBA" id="ARBA00047527"/>
    </source>
</evidence>
<feature type="binding site" evidence="12">
    <location>
        <position position="98"/>
    </location>
    <ligand>
        <name>UDP-N-acetyl-alpha-D-glucosamine</name>
        <dbReference type="ChEBI" id="CHEBI:57705"/>
    </ligand>
</feature>
<evidence type="ECO:0000256" key="8">
    <source>
        <dbReference type="ARBA" id="ARBA00023306"/>
    </source>
</evidence>
<feature type="binding site" evidence="12">
    <location>
        <position position="313"/>
    </location>
    <ligand>
        <name>UDP-N-acetyl-alpha-D-glucosamine</name>
        <dbReference type="ChEBI" id="CHEBI:57705"/>
    </ligand>
</feature>
<dbReference type="PANTHER" id="PTHR43783">
    <property type="entry name" value="UDP-N-ACETYLGLUCOSAMINE 1-CARBOXYVINYLTRANSFERASE"/>
    <property type="match status" value="1"/>
</dbReference>
<dbReference type="EMBL" id="CP029077">
    <property type="protein sequence ID" value="QED23356.1"/>
    <property type="molecule type" value="Genomic_DNA"/>
</dbReference>
<organism evidence="14 15">
    <name type="scientific">Candidatus Deianiraea vastatrix</name>
    <dbReference type="NCBI Taxonomy" id="2163644"/>
    <lineage>
        <taxon>Bacteria</taxon>
        <taxon>Pseudomonadati</taxon>
        <taxon>Pseudomonadota</taxon>
        <taxon>Alphaproteobacteria</taxon>
        <taxon>Rickettsiales</taxon>
        <taxon>Candidatus Deianiraeaceae</taxon>
        <taxon>Candidatus Deianiraea</taxon>
    </lineage>
</organism>
<dbReference type="UniPathway" id="UPA00219"/>
<proteinExistence type="inferred from homology"/>
<keyword evidence="6 12" id="KW-0133">Cell shape</keyword>
<feature type="active site" description="Proton donor" evidence="12">
    <location>
        <position position="122"/>
    </location>
</feature>
<gene>
    <name evidence="12" type="primary">murA</name>
    <name evidence="14" type="ORF">Deia_00561</name>
</gene>
<feature type="domain" description="Enolpyruvate transferase" evidence="13">
    <location>
        <begin position="7"/>
        <end position="410"/>
    </location>
</feature>
<keyword evidence="5 12" id="KW-0808">Transferase</keyword>
<dbReference type="GO" id="GO:0008760">
    <property type="term" value="F:UDP-N-acetylglucosamine 1-carboxyvinyltransferase activity"/>
    <property type="evidence" value="ECO:0007669"/>
    <property type="project" value="UniProtKB-UniRule"/>
</dbReference>
<evidence type="ECO:0000256" key="6">
    <source>
        <dbReference type="ARBA" id="ARBA00022960"/>
    </source>
</evidence>
<dbReference type="HAMAP" id="MF_00111">
    <property type="entry name" value="MurA"/>
    <property type="match status" value="1"/>
</dbReference>
<keyword evidence="8 12" id="KW-0131">Cell cycle</keyword>
<evidence type="ECO:0000256" key="2">
    <source>
        <dbReference type="ARBA" id="ARBA00004752"/>
    </source>
</evidence>
<evidence type="ECO:0000313" key="14">
    <source>
        <dbReference type="EMBL" id="QED23356.1"/>
    </source>
</evidence>
<keyword evidence="12" id="KW-0670">Pyruvate</keyword>
<dbReference type="GO" id="GO:0009252">
    <property type="term" value="P:peptidoglycan biosynthetic process"/>
    <property type="evidence" value="ECO:0007669"/>
    <property type="project" value="UniProtKB-UniRule"/>
</dbReference>
<evidence type="ECO:0000256" key="9">
    <source>
        <dbReference type="ARBA" id="ARBA00023316"/>
    </source>
</evidence>
<comment type="catalytic activity">
    <reaction evidence="11 12">
        <text>phosphoenolpyruvate + UDP-N-acetyl-alpha-D-glucosamine = UDP-N-acetyl-3-O-(1-carboxyvinyl)-alpha-D-glucosamine + phosphate</text>
        <dbReference type="Rhea" id="RHEA:18681"/>
        <dbReference type="ChEBI" id="CHEBI:43474"/>
        <dbReference type="ChEBI" id="CHEBI:57705"/>
        <dbReference type="ChEBI" id="CHEBI:58702"/>
        <dbReference type="ChEBI" id="CHEBI:68483"/>
        <dbReference type="EC" id="2.5.1.7"/>
    </reaction>
</comment>
<feature type="binding site" evidence="12">
    <location>
        <position position="335"/>
    </location>
    <ligand>
        <name>UDP-N-acetyl-alpha-D-glucosamine</name>
        <dbReference type="ChEBI" id="CHEBI:57705"/>
    </ligand>
</feature>
<evidence type="ECO:0000256" key="3">
    <source>
        <dbReference type="ARBA" id="ARBA00022490"/>
    </source>
</evidence>
<dbReference type="EC" id="2.5.1.7" evidence="12"/>
<keyword evidence="3 12" id="KW-0963">Cytoplasm</keyword>
<dbReference type="GO" id="GO:0005737">
    <property type="term" value="C:cytoplasm"/>
    <property type="evidence" value="ECO:0007669"/>
    <property type="project" value="UniProtKB-SubCell"/>
</dbReference>
<dbReference type="Gene3D" id="3.65.10.10">
    <property type="entry name" value="Enolpyruvate transferase domain"/>
    <property type="match status" value="2"/>
</dbReference>
<dbReference type="AlphaFoldDB" id="A0A5B8XEF3"/>
<keyword evidence="15" id="KW-1185">Reference proteome</keyword>
<dbReference type="PANTHER" id="PTHR43783:SF1">
    <property type="entry name" value="UDP-N-ACETYLGLUCOSAMINE 1-CARBOXYVINYLTRANSFERASE"/>
    <property type="match status" value="1"/>
</dbReference>
<dbReference type="CDD" id="cd01555">
    <property type="entry name" value="UdpNAET"/>
    <property type="match status" value="1"/>
</dbReference>
<dbReference type="RefSeq" id="WP_146820635.1">
    <property type="nucleotide sequence ID" value="NZ_CP029077.1"/>
</dbReference>
<dbReference type="GO" id="GO:0051301">
    <property type="term" value="P:cell division"/>
    <property type="evidence" value="ECO:0007669"/>
    <property type="project" value="UniProtKB-KW"/>
</dbReference>